<gene>
    <name evidence="3" type="ORF">HNP52_001797</name>
</gene>
<dbReference type="GO" id="GO:0006878">
    <property type="term" value="P:intracellular copper ion homeostasis"/>
    <property type="evidence" value="ECO:0007669"/>
    <property type="project" value="InterPro"/>
</dbReference>
<feature type="region of interest" description="Disordered" evidence="1">
    <location>
        <begin position="23"/>
        <end position="73"/>
    </location>
</feature>
<feature type="compositionally biased region" description="Pro residues" evidence="1">
    <location>
        <begin position="36"/>
        <end position="46"/>
    </location>
</feature>
<dbReference type="AlphaFoldDB" id="A0A7W7NRB5"/>
<dbReference type="Pfam" id="PF05275">
    <property type="entry name" value="CopB"/>
    <property type="match status" value="1"/>
</dbReference>
<name>A0A7W7NRB5_9SPHN</name>
<keyword evidence="2" id="KW-0732">Signal</keyword>
<evidence type="ECO:0000313" key="4">
    <source>
        <dbReference type="Proteomes" id="UP000575241"/>
    </source>
</evidence>
<feature type="signal peptide" evidence="2">
    <location>
        <begin position="1"/>
        <end position="20"/>
    </location>
</feature>
<dbReference type="Proteomes" id="UP000575241">
    <property type="component" value="Unassembled WGS sequence"/>
</dbReference>
<dbReference type="GO" id="GO:0005507">
    <property type="term" value="F:copper ion binding"/>
    <property type="evidence" value="ECO:0007669"/>
    <property type="project" value="InterPro"/>
</dbReference>
<organism evidence="3 4">
    <name type="scientific">Sphingomonas kyeonggiensis</name>
    <dbReference type="NCBI Taxonomy" id="1268553"/>
    <lineage>
        <taxon>Bacteria</taxon>
        <taxon>Pseudomonadati</taxon>
        <taxon>Pseudomonadota</taxon>
        <taxon>Alphaproteobacteria</taxon>
        <taxon>Sphingomonadales</taxon>
        <taxon>Sphingomonadaceae</taxon>
        <taxon>Sphingomonas</taxon>
    </lineage>
</organism>
<accession>A0A7W7NRB5</accession>
<proteinExistence type="predicted"/>
<reference evidence="3 4" key="1">
    <citation type="submission" date="2020-08" db="EMBL/GenBank/DDBJ databases">
        <title>Functional genomics of gut bacteria from endangered species of beetles.</title>
        <authorList>
            <person name="Carlos-Shanley C."/>
        </authorList>
    </citation>
    <scope>NUCLEOTIDE SEQUENCE [LARGE SCALE GENOMIC DNA]</scope>
    <source>
        <strain evidence="3 4">S00224</strain>
    </source>
</reference>
<dbReference type="InterPro" id="IPR007939">
    <property type="entry name" value="Cu-R_B_prcur"/>
</dbReference>
<evidence type="ECO:0000256" key="1">
    <source>
        <dbReference type="SAM" id="MobiDB-lite"/>
    </source>
</evidence>
<dbReference type="EMBL" id="JACHLN010000002">
    <property type="protein sequence ID" value="MBB4838728.1"/>
    <property type="molecule type" value="Genomic_DNA"/>
</dbReference>
<comment type="caution">
    <text evidence="3">The sequence shown here is derived from an EMBL/GenBank/DDBJ whole genome shotgun (WGS) entry which is preliminary data.</text>
</comment>
<feature type="chain" id="PRO_5031297012" evidence="2">
    <location>
        <begin position="21"/>
        <end position="312"/>
    </location>
</feature>
<dbReference type="SUPFAM" id="SSF103515">
    <property type="entry name" value="Autotransporter"/>
    <property type="match status" value="1"/>
</dbReference>
<protein>
    <submittedName>
        <fullName evidence="3">Copper resistance protein B</fullName>
    </submittedName>
</protein>
<sequence length="312" mass="33480">MKARWLSGAAALVLAVPAMAQDHSGHAGHDMSAMPMPAPSPTPVPADPHAGHDMAGAGEKSGTDLPAGNATAPAPVPGRAADRFWGAEAMADAQRAVRMEHGGMALSKVMLDLAEVQLRSGETGYRWQGEGWWGGDIHRLWIKSQGEGVFRKGIDSAEVQALYGRAIDPYWNLQAGVRQDLGRGPRRTWAVLAVEGLAPYWFDLEGSVFLSGKGDVRARIEGSYDQRITQSLILQPRAELNLSAQDMPANGVGAGLSSAELGLRLRYERVREFAPYVGVSWERSFGRTADYARARGDGTGGVSFVAGVRAWF</sequence>
<keyword evidence="4" id="KW-1185">Reference proteome</keyword>
<evidence type="ECO:0000256" key="2">
    <source>
        <dbReference type="SAM" id="SignalP"/>
    </source>
</evidence>
<dbReference type="RefSeq" id="WP_184165693.1">
    <property type="nucleotide sequence ID" value="NZ_JACHLN010000002.1"/>
</dbReference>
<dbReference type="InterPro" id="IPR036709">
    <property type="entry name" value="Autotransporte_beta_dom_sf"/>
</dbReference>
<evidence type="ECO:0000313" key="3">
    <source>
        <dbReference type="EMBL" id="MBB4838728.1"/>
    </source>
</evidence>
<dbReference type="GO" id="GO:0009279">
    <property type="term" value="C:cell outer membrane"/>
    <property type="evidence" value="ECO:0007669"/>
    <property type="project" value="InterPro"/>
</dbReference>